<evidence type="ECO:0000313" key="2">
    <source>
        <dbReference type="Proteomes" id="UP001457282"/>
    </source>
</evidence>
<dbReference type="Proteomes" id="UP001457282">
    <property type="component" value="Unassembled WGS sequence"/>
</dbReference>
<comment type="caution">
    <text evidence="1">The sequence shown here is derived from an EMBL/GenBank/DDBJ whole genome shotgun (WGS) entry which is preliminary data.</text>
</comment>
<evidence type="ECO:0000313" key="1">
    <source>
        <dbReference type="EMBL" id="KAK9905415.1"/>
    </source>
</evidence>
<reference evidence="1 2" key="1">
    <citation type="journal article" date="2023" name="G3 (Bethesda)">
        <title>A chromosome-length genome assembly and annotation of blackberry (Rubus argutus, cv. 'Hillquist').</title>
        <authorList>
            <person name="Bruna T."/>
            <person name="Aryal R."/>
            <person name="Dudchenko O."/>
            <person name="Sargent D.J."/>
            <person name="Mead D."/>
            <person name="Buti M."/>
            <person name="Cavallini A."/>
            <person name="Hytonen T."/>
            <person name="Andres J."/>
            <person name="Pham M."/>
            <person name="Weisz D."/>
            <person name="Mascagni F."/>
            <person name="Usai G."/>
            <person name="Natali L."/>
            <person name="Bassil N."/>
            <person name="Fernandez G.E."/>
            <person name="Lomsadze A."/>
            <person name="Armour M."/>
            <person name="Olukolu B."/>
            <person name="Poorten T."/>
            <person name="Britton C."/>
            <person name="Davik J."/>
            <person name="Ashrafi H."/>
            <person name="Aiden E.L."/>
            <person name="Borodovsky M."/>
            <person name="Worthington M."/>
        </authorList>
    </citation>
    <scope>NUCLEOTIDE SEQUENCE [LARGE SCALE GENOMIC DNA]</scope>
    <source>
        <strain evidence="1">PI 553951</strain>
    </source>
</reference>
<dbReference type="EMBL" id="JBEDUW010000135">
    <property type="protein sequence ID" value="KAK9905415.1"/>
    <property type="molecule type" value="Genomic_DNA"/>
</dbReference>
<sequence length="144" mass="15308">MMAATWRHRGYEVQRRIDEDGGSLRRRGLEGITVGLLGDSWLCCVAVVEELGIDGLQTATSSLAGLGDGKNWEARRLVEFGLGDADVDLGFGEGGAAQDGGESHDCGELNGDWIIMVGFGIWQGVSSGSVEAWGGDYGFWCCFG</sequence>
<gene>
    <name evidence="1" type="ORF">M0R45_000180</name>
</gene>
<dbReference type="AlphaFoldDB" id="A0AAW1VQL9"/>
<protein>
    <submittedName>
        <fullName evidence="1">Uncharacterized protein</fullName>
    </submittedName>
</protein>
<proteinExistence type="predicted"/>
<accession>A0AAW1VQL9</accession>
<name>A0AAW1VQL9_RUBAR</name>
<keyword evidence="2" id="KW-1185">Reference proteome</keyword>
<organism evidence="1 2">
    <name type="scientific">Rubus argutus</name>
    <name type="common">Southern blackberry</name>
    <dbReference type="NCBI Taxonomy" id="59490"/>
    <lineage>
        <taxon>Eukaryota</taxon>
        <taxon>Viridiplantae</taxon>
        <taxon>Streptophyta</taxon>
        <taxon>Embryophyta</taxon>
        <taxon>Tracheophyta</taxon>
        <taxon>Spermatophyta</taxon>
        <taxon>Magnoliopsida</taxon>
        <taxon>eudicotyledons</taxon>
        <taxon>Gunneridae</taxon>
        <taxon>Pentapetalae</taxon>
        <taxon>rosids</taxon>
        <taxon>fabids</taxon>
        <taxon>Rosales</taxon>
        <taxon>Rosaceae</taxon>
        <taxon>Rosoideae</taxon>
        <taxon>Rosoideae incertae sedis</taxon>
        <taxon>Rubus</taxon>
    </lineage>
</organism>